<evidence type="ECO:0000313" key="2">
    <source>
        <dbReference type="Proteomes" id="UP000534332"/>
    </source>
</evidence>
<dbReference type="Proteomes" id="UP000534332">
    <property type="component" value="Unassembled WGS sequence"/>
</dbReference>
<dbReference type="AlphaFoldDB" id="A0AAN3KR58"/>
<gene>
    <name evidence="1" type="ORF">BRV02_002607</name>
</gene>
<reference evidence="1 2" key="1">
    <citation type="submission" date="2020-02" db="EMBL/GenBank/DDBJ databases">
        <authorList>
            <person name="Ashton P.M."/>
            <person name="Dallman T."/>
            <person name="Nair S."/>
            <person name="De Pinna E."/>
            <person name="Peters T."/>
            <person name="Grant K."/>
        </authorList>
    </citation>
    <scope>NUCLEOTIDE SEQUENCE [LARGE SCALE GENOMIC DNA]</scope>
    <source>
        <strain evidence="1 2">188143</strain>
    </source>
</reference>
<dbReference type="RefSeq" id="WP_000042165.1">
    <property type="nucleotide sequence ID" value="NZ_BFZZ01000094.1"/>
</dbReference>
<comment type="caution">
    <text evidence="1">The sequence shown here is derived from an EMBL/GenBank/DDBJ whole genome shotgun (WGS) entry which is preliminary data.</text>
</comment>
<organism evidence="1 2">
    <name type="scientific">Escherichia coli</name>
    <dbReference type="NCBI Taxonomy" id="562"/>
    <lineage>
        <taxon>Bacteria</taxon>
        <taxon>Pseudomonadati</taxon>
        <taxon>Pseudomonadota</taxon>
        <taxon>Gammaproteobacteria</taxon>
        <taxon>Enterobacterales</taxon>
        <taxon>Enterobacteriaceae</taxon>
        <taxon>Escherichia</taxon>
    </lineage>
</organism>
<proteinExistence type="predicted"/>
<sequence length="180" mass="21017">MSKNQNAKIIFVEGETEYALFQKMKQKGLIKFKKIVKKNFWVDDIKKYAVNIPKNCDLIVVFDSDVIDRVDRFIQNVNYLASRKHSIFLLQQTRNFEEEIAYCCSVTLNKLIASFCKCKTSGVADFKRDFISSSNPFDKLVALGINRDKWFKRELHHSLLSLSKYKSDFSTYFNADVINL</sequence>
<dbReference type="EMBL" id="AASSGK010000014">
    <property type="protein sequence ID" value="EFG2161536.1"/>
    <property type="molecule type" value="Genomic_DNA"/>
</dbReference>
<accession>A0AAN3KR58</accession>
<protein>
    <submittedName>
        <fullName evidence="1">Uncharacterized protein</fullName>
    </submittedName>
</protein>
<evidence type="ECO:0000313" key="1">
    <source>
        <dbReference type="EMBL" id="EFG2161536.1"/>
    </source>
</evidence>
<name>A0AAN3KR58_ECOLX</name>